<dbReference type="InterPro" id="IPR023164">
    <property type="entry name" value="YqgQ-like_sf"/>
</dbReference>
<accession>A0A927CVA1</accession>
<dbReference type="Gene3D" id="1.10.287.760">
    <property type="entry name" value="YqgQ-like"/>
    <property type="match status" value="1"/>
</dbReference>
<dbReference type="SUPFAM" id="SSF158379">
    <property type="entry name" value="YqgQ-like"/>
    <property type="match status" value="1"/>
</dbReference>
<proteinExistence type="predicted"/>
<sequence>MNTIYDVQQFLKRFGIFVYLGDRLADLEMMENEIKELYKSNLIEKEDFQMALLLLRRDIALEKEKRL</sequence>
<dbReference type="AlphaFoldDB" id="A0A927CVA1"/>
<name>A0A927CVA1_9BACI</name>
<dbReference type="InterPro" id="IPR009256">
    <property type="entry name" value="YqgQ-like"/>
</dbReference>
<evidence type="ECO:0000313" key="2">
    <source>
        <dbReference type="Proteomes" id="UP000602076"/>
    </source>
</evidence>
<gene>
    <name evidence="1" type="ORF">IEO70_07125</name>
</gene>
<keyword evidence="2" id="KW-1185">Reference proteome</keyword>
<dbReference type="EMBL" id="JACXSI010000013">
    <property type="protein sequence ID" value="MBD3108136.1"/>
    <property type="molecule type" value="Genomic_DNA"/>
</dbReference>
<comment type="caution">
    <text evidence="1">The sequence shown here is derived from an EMBL/GenBank/DDBJ whole genome shotgun (WGS) entry which is preliminary data.</text>
</comment>
<dbReference type="Proteomes" id="UP000602076">
    <property type="component" value="Unassembled WGS sequence"/>
</dbReference>
<evidence type="ECO:0000313" key="1">
    <source>
        <dbReference type="EMBL" id="MBD3108136.1"/>
    </source>
</evidence>
<organism evidence="1 2">
    <name type="scientific">Peribacillus faecalis</name>
    <dbReference type="NCBI Taxonomy" id="2772559"/>
    <lineage>
        <taxon>Bacteria</taxon>
        <taxon>Bacillati</taxon>
        <taxon>Bacillota</taxon>
        <taxon>Bacilli</taxon>
        <taxon>Bacillales</taxon>
        <taxon>Bacillaceae</taxon>
        <taxon>Peribacillus</taxon>
    </lineage>
</organism>
<reference evidence="1" key="1">
    <citation type="submission" date="2020-09" db="EMBL/GenBank/DDBJ databases">
        <title>Bacillus faecalis sp. nov., a moderately halophilic bacterium isolated from cow faeces.</title>
        <authorList>
            <person name="Jiang L."/>
            <person name="Lee J."/>
        </authorList>
    </citation>
    <scope>NUCLEOTIDE SEQUENCE</scope>
    <source>
        <strain evidence="1">AGMB 02131</strain>
    </source>
</reference>
<dbReference type="Pfam" id="PF06014">
    <property type="entry name" value="YqgQ-like"/>
    <property type="match status" value="1"/>
</dbReference>
<protein>
    <submittedName>
        <fullName evidence="1">YqgQ family protein</fullName>
    </submittedName>
</protein>
<dbReference type="RefSeq" id="WP_190997674.1">
    <property type="nucleotide sequence ID" value="NZ_JACXSI010000013.1"/>
</dbReference>